<dbReference type="EMBL" id="FOQO01000008">
    <property type="protein sequence ID" value="SFJ21347.1"/>
    <property type="molecule type" value="Genomic_DNA"/>
</dbReference>
<sequence>MVLVFRIRFIRTKIEIMKKLLGIVVACLVLSCEKAEDINPYKGVSLGFQVFVGDEQGRDLLDGKNSHLTNYIDKSEITIENLSKTTAETSGLHDADFLSSNYPSWRHILLLPPDEGHTRHRLFFYFPANADVGELVITLKEQLDPIKFAGKIVRNPGTIYCTELKMNGKVVWNSVNDRQKEIGANVVLH</sequence>
<evidence type="ECO:0000313" key="2">
    <source>
        <dbReference type="Proteomes" id="UP000198670"/>
    </source>
</evidence>
<gene>
    <name evidence="1" type="ORF">SAMN05444682_10860</name>
</gene>
<reference evidence="1 2" key="1">
    <citation type="submission" date="2016-10" db="EMBL/GenBank/DDBJ databases">
        <authorList>
            <person name="de Groot N.N."/>
        </authorList>
    </citation>
    <scope>NUCLEOTIDE SEQUENCE [LARGE SCALE GENOMIC DNA]</scope>
    <source>
        <strain evidence="1 2">RK1</strain>
    </source>
</reference>
<name>A0A1I3PJ34_9SPHI</name>
<dbReference type="Proteomes" id="UP000198670">
    <property type="component" value="Unassembled WGS sequence"/>
</dbReference>
<evidence type="ECO:0000313" key="1">
    <source>
        <dbReference type="EMBL" id="SFJ21347.1"/>
    </source>
</evidence>
<organism evidence="1 2">
    <name type="scientific">Parapedobacter indicus</name>
    <dbReference type="NCBI Taxonomy" id="1477437"/>
    <lineage>
        <taxon>Bacteria</taxon>
        <taxon>Pseudomonadati</taxon>
        <taxon>Bacteroidota</taxon>
        <taxon>Sphingobacteriia</taxon>
        <taxon>Sphingobacteriales</taxon>
        <taxon>Sphingobacteriaceae</taxon>
        <taxon>Parapedobacter</taxon>
    </lineage>
</organism>
<protein>
    <recommendedName>
        <fullName evidence="3">Lipoprotein</fullName>
    </recommendedName>
</protein>
<dbReference type="PROSITE" id="PS51257">
    <property type="entry name" value="PROKAR_LIPOPROTEIN"/>
    <property type="match status" value="1"/>
</dbReference>
<proteinExistence type="predicted"/>
<keyword evidence="2" id="KW-1185">Reference proteome</keyword>
<accession>A0A1I3PJ34</accession>
<dbReference type="AlphaFoldDB" id="A0A1I3PJ34"/>
<evidence type="ECO:0008006" key="3">
    <source>
        <dbReference type="Google" id="ProtNLM"/>
    </source>
</evidence>